<reference evidence="4" key="1">
    <citation type="submission" date="2005-09" db="EMBL/GenBank/DDBJ databases">
        <title>Annotation of the Aspergillus terreus NIH2624 genome.</title>
        <authorList>
            <person name="Birren B.W."/>
            <person name="Lander E.S."/>
            <person name="Galagan J.E."/>
            <person name="Nusbaum C."/>
            <person name="Devon K."/>
            <person name="Henn M."/>
            <person name="Ma L.-J."/>
            <person name="Jaffe D.B."/>
            <person name="Butler J."/>
            <person name="Alvarez P."/>
            <person name="Gnerre S."/>
            <person name="Grabherr M."/>
            <person name="Kleber M."/>
            <person name="Mauceli E.W."/>
            <person name="Brockman W."/>
            <person name="Rounsley S."/>
            <person name="Young S.K."/>
            <person name="LaButti K."/>
            <person name="Pushparaj V."/>
            <person name="DeCaprio D."/>
            <person name="Crawford M."/>
            <person name="Koehrsen M."/>
            <person name="Engels R."/>
            <person name="Montgomery P."/>
            <person name="Pearson M."/>
            <person name="Howarth C."/>
            <person name="Larson L."/>
            <person name="Luoma S."/>
            <person name="White J."/>
            <person name="Alvarado L."/>
            <person name="Kodira C.D."/>
            <person name="Zeng Q."/>
            <person name="Oleary S."/>
            <person name="Yandava C."/>
            <person name="Denning D.W."/>
            <person name="Nierman W.C."/>
            <person name="Milne T."/>
            <person name="Madden K."/>
        </authorList>
    </citation>
    <scope>NUCLEOTIDE SEQUENCE [LARGE SCALE GENOMIC DNA]</scope>
    <source>
        <strain evidence="4">NIH 2624 / FGSC A1156</strain>
    </source>
</reference>
<dbReference type="Proteomes" id="UP000007963">
    <property type="component" value="Unassembled WGS sequence"/>
</dbReference>
<dbReference type="RefSeq" id="XP_001210420.1">
    <property type="nucleotide sequence ID" value="XM_001210420.1"/>
</dbReference>
<name>Q0D150_ASPTN</name>
<dbReference type="eggNOG" id="ENOG502T1HU">
    <property type="taxonomic scope" value="Eukaryota"/>
</dbReference>
<dbReference type="SUPFAM" id="SSF81383">
    <property type="entry name" value="F-box domain"/>
    <property type="match status" value="1"/>
</dbReference>
<feature type="domain" description="F-box" evidence="2">
    <location>
        <begin position="8"/>
        <end position="58"/>
    </location>
</feature>
<dbReference type="VEuPathDB" id="FungiDB:ATEG_00334"/>
<dbReference type="InterPro" id="IPR036047">
    <property type="entry name" value="F-box-like_dom_sf"/>
</dbReference>
<gene>
    <name evidence="3" type="ORF">ATEG_00334</name>
</gene>
<proteinExistence type="predicted"/>
<evidence type="ECO:0000256" key="1">
    <source>
        <dbReference type="SAM" id="MobiDB-lite"/>
    </source>
</evidence>
<organism evidence="3 4">
    <name type="scientific">Aspergillus terreus (strain NIH 2624 / FGSC A1156)</name>
    <dbReference type="NCBI Taxonomy" id="341663"/>
    <lineage>
        <taxon>Eukaryota</taxon>
        <taxon>Fungi</taxon>
        <taxon>Dikarya</taxon>
        <taxon>Ascomycota</taxon>
        <taxon>Pezizomycotina</taxon>
        <taxon>Eurotiomycetes</taxon>
        <taxon>Eurotiomycetidae</taxon>
        <taxon>Eurotiales</taxon>
        <taxon>Aspergillaceae</taxon>
        <taxon>Aspergillus</taxon>
        <taxon>Aspergillus subgen. Circumdati</taxon>
    </lineage>
</organism>
<evidence type="ECO:0000313" key="3">
    <source>
        <dbReference type="EMBL" id="EAU38980.1"/>
    </source>
</evidence>
<sequence>MGPPDPPPTNAAALPIEIIQSILCYLDVESYHAVRQTCYPWRSAASAPCMLRNVLQQVPVSLPSASSLLSTEEWNNYFSQVARLNLLGYRSHVEKTVSERVLPEECTSSSVLATTPDGRQTVVLQGAQTLVYDNTDNTDNKPILEFPLASSLYPHWTSVCRALMENRNAGRMSVNQRYAKHRIAVSSTAAFVAIGLGRVIQIYSLHDADDRSVPAEYVLGQSDMVFASSPGAEYEDTDGVVDSLEFADHDHLLRVAIGKETTIHRPTRVRYLGHPDPDARHTSPPPFDYWRKHLNHVYLDSAALAVALTGDDEYRSTLRGLRLLPRTYHPRSQHARRRPPPAAPDDKPGAREDRFFIASLQTGHTDSYCIGQMTPAASTPVRIHRLFPSIYFRPGNSIPGTRTEGPPRLYPPVPATEREQHHMTYGLREVVSRWNAINLPSATFSSPLLAVSNDHRLLVVYEPGAGHSCCIVDGGSLYVYAMGDGAAVYQPSALPLTAPSSSSSAAGGSPLRGDDGSESDSETGTIYDRLQMAVANPFNDSRYEPPDIIPSWPFLLDRTSMDIETLHVASSRGKDGSREYTVTGHSGSDVIRWRLRGAE</sequence>
<evidence type="ECO:0000259" key="2">
    <source>
        <dbReference type="PROSITE" id="PS50181"/>
    </source>
</evidence>
<feature type="compositionally biased region" description="Basic residues" evidence="1">
    <location>
        <begin position="328"/>
        <end position="339"/>
    </location>
</feature>
<dbReference type="Pfam" id="PF12937">
    <property type="entry name" value="F-box-like"/>
    <property type="match status" value="1"/>
</dbReference>
<dbReference type="InterPro" id="IPR001810">
    <property type="entry name" value="F-box_dom"/>
</dbReference>
<dbReference type="GeneID" id="4355086"/>
<dbReference type="HOGENOM" id="CLU_496034_0_0_1"/>
<dbReference type="OrthoDB" id="5126814at2759"/>
<feature type="region of interest" description="Disordered" evidence="1">
    <location>
        <begin position="325"/>
        <end position="350"/>
    </location>
</feature>
<dbReference type="Gene3D" id="1.20.1280.50">
    <property type="match status" value="1"/>
</dbReference>
<dbReference type="OMA" id="YCLENCH"/>
<dbReference type="EMBL" id="CH476594">
    <property type="protein sequence ID" value="EAU38980.1"/>
    <property type="molecule type" value="Genomic_DNA"/>
</dbReference>
<accession>Q0D150</accession>
<dbReference type="AlphaFoldDB" id="Q0D150"/>
<dbReference type="PROSITE" id="PS50181">
    <property type="entry name" value="FBOX"/>
    <property type="match status" value="1"/>
</dbReference>
<protein>
    <recommendedName>
        <fullName evidence="2">F-box domain-containing protein</fullName>
    </recommendedName>
</protein>
<feature type="compositionally biased region" description="Low complexity" evidence="1">
    <location>
        <begin position="497"/>
        <end position="511"/>
    </location>
</feature>
<evidence type="ECO:0000313" key="4">
    <source>
        <dbReference type="Proteomes" id="UP000007963"/>
    </source>
</evidence>
<dbReference type="CDD" id="cd09917">
    <property type="entry name" value="F-box_SF"/>
    <property type="match status" value="1"/>
</dbReference>
<dbReference type="SMART" id="SM00256">
    <property type="entry name" value="FBOX"/>
    <property type="match status" value="1"/>
</dbReference>
<feature type="region of interest" description="Disordered" evidence="1">
    <location>
        <begin position="497"/>
        <end position="523"/>
    </location>
</feature>